<dbReference type="EMBL" id="VNJK01000006">
    <property type="protein sequence ID" value="TVX86052.1"/>
    <property type="molecule type" value="Genomic_DNA"/>
</dbReference>
<name>A0A559IEH4_9BACL</name>
<gene>
    <name evidence="1" type="ORF">FPZ44_24225</name>
</gene>
<organism evidence="1 2">
    <name type="scientific">Paenibacillus agilis</name>
    <dbReference type="NCBI Taxonomy" id="3020863"/>
    <lineage>
        <taxon>Bacteria</taxon>
        <taxon>Bacillati</taxon>
        <taxon>Bacillota</taxon>
        <taxon>Bacilli</taxon>
        <taxon>Bacillales</taxon>
        <taxon>Paenibacillaceae</taxon>
        <taxon>Paenibacillus</taxon>
    </lineage>
</organism>
<protein>
    <submittedName>
        <fullName evidence="1">Uncharacterized protein</fullName>
    </submittedName>
</protein>
<keyword evidence="2" id="KW-1185">Reference proteome</keyword>
<dbReference type="AlphaFoldDB" id="A0A559IEH4"/>
<accession>A0A559IEH4</accession>
<dbReference type="RefSeq" id="WP_144994840.1">
    <property type="nucleotide sequence ID" value="NZ_VNJK01000006.1"/>
</dbReference>
<comment type="caution">
    <text evidence="1">The sequence shown here is derived from an EMBL/GenBank/DDBJ whole genome shotgun (WGS) entry which is preliminary data.</text>
</comment>
<evidence type="ECO:0000313" key="1">
    <source>
        <dbReference type="EMBL" id="TVX86052.1"/>
    </source>
</evidence>
<proteinExistence type="predicted"/>
<sequence length="87" mass="9959">MKTVQDLVNATREVKKGNHRVKLVLGWEGVKSIIKKRYFIYFSTAICTVDEINKTFSIDSSYGSQSTTRVCNAYRKHFAGMGYSEQK</sequence>
<dbReference type="Proteomes" id="UP000318102">
    <property type="component" value="Unassembled WGS sequence"/>
</dbReference>
<evidence type="ECO:0000313" key="2">
    <source>
        <dbReference type="Proteomes" id="UP000318102"/>
    </source>
</evidence>
<dbReference type="OrthoDB" id="9863127at2"/>
<reference evidence="1 2" key="1">
    <citation type="submission" date="2019-07" db="EMBL/GenBank/DDBJ databases">
        <authorList>
            <person name="Kim J."/>
        </authorList>
    </citation>
    <scope>NUCLEOTIDE SEQUENCE [LARGE SCALE GENOMIC DNA]</scope>
    <source>
        <strain evidence="1 2">N4</strain>
    </source>
</reference>